<protein>
    <submittedName>
        <fullName evidence="2">Uncharacterized protein</fullName>
    </submittedName>
</protein>
<dbReference type="AlphaFoldDB" id="A0AA36DG92"/>
<dbReference type="GO" id="GO:0020037">
    <property type="term" value="F:heme binding"/>
    <property type="evidence" value="ECO:0007669"/>
    <property type="project" value="InterPro"/>
</dbReference>
<dbReference type="InterPro" id="IPR044399">
    <property type="entry name" value="Mb-like_M"/>
</dbReference>
<feature type="non-terminal residue" evidence="2">
    <location>
        <position position="1"/>
    </location>
</feature>
<reference evidence="2" key="1">
    <citation type="submission" date="2023-06" db="EMBL/GenBank/DDBJ databases">
        <authorList>
            <person name="Delattre M."/>
        </authorList>
    </citation>
    <scope>NUCLEOTIDE SEQUENCE</scope>
    <source>
        <strain evidence="2">AF72</strain>
    </source>
</reference>
<evidence type="ECO:0000313" key="3">
    <source>
        <dbReference type="Proteomes" id="UP001177023"/>
    </source>
</evidence>
<evidence type="ECO:0000313" key="2">
    <source>
        <dbReference type="EMBL" id="CAJ0587100.1"/>
    </source>
</evidence>
<dbReference type="SUPFAM" id="SSF46458">
    <property type="entry name" value="Globin-like"/>
    <property type="match status" value="1"/>
</dbReference>
<sequence length="209" mass="22840">MPSSNSSTDSEPNNNVPAIAKSNSVSSADHEVLQVAQRIVAPIKQRKISRAASASRIRHRRGITGLTGMGKGESFKEANKEAVQHSWSALLGTSGDMTVVGLGIYQKIFDAAPEMKAVFSVPEHVHDLQTFTNFHRSGKLFVSVIDLCVRSIDSLDSDMGPILNIPDDEKGEDATAGWNFVIRYICGKLGEGFQLERMRTANIRRKSVL</sequence>
<organism evidence="2 3">
    <name type="scientific">Mesorhabditis spiculigera</name>
    <dbReference type="NCBI Taxonomy" id="96644"/>
    <lineage>
        <taxon>Eukaryota</taxon>
        <taxon>Metazoa</taxon>
        <taxon>Ecdysozoa</taxon>
        <taxon>Nematoda</taxon>
        <taxon>Chromadorea</taxon>
        <taxon>Rhabditida</taxon>
        <taxon>Rhabditina</taxon>
        <taxon>Rhabditomorpha</taxon>
        <taxon>Rhabditoidea</taxon>
        <taxon>Rhabditidae</taxon>
        <taxon>Mesorhabditinae</taxon>
        <taxon>Mesorhabditis</taxon>
    </lineage>
</organism>
<dbReference type="GO" id="GO:0019825">
    <property type="term" value="F:oxygen binding"/>
    <property type="evidence" value="ECO:0007669"/>
    <property type="project" value="InterPro"/>
</dbReference>
<name>A0AA36DG92_9BILA</name>
<evidence type="ECO:0000256" key="1">
    <source>
        <dbReference type="SAM" id="MobiDB-lite"/>
    </source>
</evidence>
<feature type="region of interest" description="Disordered" evidence="1">
    <location>
        <begin position="1"/>
        <end position="20"/>
    </location>
</feature>
<comment type="caution">
    <text evidence="2">The sequence shown here is derived from an EMBL/GenBank/DDBJ whole genome shotgun (WGS) entry which is preliminary data.</text>
</comment>
<dbReference type="InterPro" id="IPR009050">
    <property type="entry name" value="Globin-like_sf"/>
</dbReference>
<accession>A0AA36DG92</accession>
<dbReference type="CDD" id="cd01040">
    <property type="entry name" value="Mb-like"/>
    <property type="match status" value="1"/>
</dbReference>
<gene>
    <name evidence="2" type="ORF">MSPICULIGERA_LOCUS25078</name>
</gene>
<dbReference type="Proteomes" id="UP001177023">
    <property type="component" value="Unassembled WGS sequence"/>
</dbReference>
<proteinExistence type="predicted"/>
<dbReference type="EMBL" id="CATQJA010002709">
    <property type="protein sequence ID" value="CAJ0587100.1"/>
    <property type="molecule type" value="Genomic_DNA"/>
</dbReference>
<dbReference type="InterPro" id="IPR012292">
    <property type="entry name" value="Globin/Proto"/>
</dbReference>
<keyword evidence="3" id="KW-1185">Reference proteome</keyword>
<dbReference type="Gene3D" id="1.10.490.10">
    <property type="entry name" value="Globins"/>
    <property type="match status" value="1"/>
</dbReference>